<accession>A0ACC1MX46</accession>
<evidence type="ECO:0000313" key="1">
    <source>
        <dbReference type="EMBL" id="KAJ2971237.1"/>
    </source>
</evidence>
<organism evidence="1 2">
    <name type="scientific">Zarea fungicola</name>
    <dbReference type="NCBI Taxonomy" id="93591"/>
    <lineage>
        <taxon>Eukaryota</taxon>
        <taxon>Fungi</taxon>
        <taxon>Dikarya</taxon>
        <taxon>Ascomycota</taxon>
        <taxon>Pezizomycotina</taxon>
        <taxon>Sordariomycetes</taxon>
        <taxon>Hypocreomycetidae</taxon>
        <taxon>Hypocreales</taxon>
        <taxon>Cordycipitaceae</taxon>
        <taxon>Zarea</taxon>
    </lineage>
</organism>
<gene>
    <name evidence="1" type="ORF">NQ176_g7792</name>
</gene>
<proteinExistence type="predicted"/>
<comment type="caution">
    <text evidence="1">The sequence shown here is derived from an EMBL/GenBank/DDBJ whole genome shotgun (WGS) entry which is preliminary data.</text>
</comment>
<protein>
    <submittedName>
        <fullName evidence="1">Uncharacterized protein</fullName>
    </submittedName>
</protein>
<keyword evidence="2" id="KW-1185">Reference proteome</keyword>
<reference evidence="1" key="1">
    <citation type="submission" date="2022-08" db="EMBL/GenBank/DDBJ databases">
        <title>Genome Sequence of Lecanicillium fungicola.</title>
        <authorList>
            <person name="Buettner E."/>
        </authorList>
    </citation>
    <scope>NUCLEOTIDE SEQUENCE</scope>
    <source>
        <strain evidence="1">Babe33</strain>
    </source>
</reference>
<dbReference type="Proteomes" id="UP001143910">
    <property type="component" value="Unassembled WGS sequence"/>
</dbReference>
<name>A0ACC1MX46_9HYPO</name>
<dbReference type="EMBL" id="JANJQO010001379">
    <property type="protein sequence ID" value="KAJ2971237.1"/>
    <property type="molecule type" value="Genomic_DNA"/>
</dbReference>
<sequence length="579" mass="66043">MAKDWDLVKDELQQLYHVENRPLREVMELLQDKYGFKASIRAYKLQLQKWSFTKYNTTRLRRDEANNPQQDCPSTSHDNRTRNMENAIRHIDNASSNSDDVISDTFNAKNIYNSTNVSSDQFLDPWVERFANSIFPPRSFHRCWQLGPDRCPTFTSPLARGFFETEDTYAMYAKGQTELHIAIQTLMDSRATHISIDTVNQLLKAGVSPRRVDLMGDTPLHLAVRGIESDVGLSLILATFLKNNHRCLRFPNATGVTVFSNLWDRARTSPSRYHALNFPALDTDIEGDTQLEDMQENSRCVAIFKIFITVSKAVMLSGASPIIYVDLTRQVSDERRDLEEVFSALGQNHNQENGSRILHFLALKGVSAKIDVELAQLLLLRGADINSQDRNGETPLMKALRYRRCDPEIAPLALFLVENGADLGARDFDGNCAIWDAYRAFAVRAPETFLSLAHMYAMNAHDMALEIPKSMLMGRLQPMQEWNRSEVKTTWDQVSKCFPFHMQPRFKSPRPLMSILKWLAQELEGLVVDNPELAPLGHGNMHARMYSWVFSELDIKLAELGHVHELHSLQPGMETSTPR</sequence>
<evidence type="ECO:0000313" key="2">
    <source>
        <dbReference type="Proteomes" id="UP001143910"/>
    </source>
</evidence>